<dbReference type="EMBL" id="CM007386">
    <property type="protein sequence ID" value="ONK67246.1"/>
    <property type="molecule type" value="Genomic_DNA"/>
</dbReference>
<dbReference type="AlphaFoldDB" id="A0A5P1EMT8"/>
<dbReference type="InterPro" id="IPR011992">
    <property type="entry name" value="EF-hand-dom_pair"/>
</dbReference>
<reference evidence="3" key="1">
    <citation type="journal article" date="2017" name="Nat. Commun.">
        <title>The asparagus genome sheds light on the origin and evolution of a young Y chromosome.</title>
        <authorList>
            <person name="Harkess A."/>
            <person name="Zhou J."/>
            <person name="Xu C."/>
            <person name="Bowers J.E."/>
            <person name="Van der Hulst R."/>
            <person name="Ayyampalayam S."/>
            <person name="Mercati F."/>
            <person name="Riccardi P."/>
            <person name="McKain M.R."/>
            <person name="Kakrana A."/>
            <person name="Tang H."/>
            <person name="Ray J."/>
            <person name="Groenendijk J."/>
            <person name="Arikit S."/>
            <person name="Mathioni S.M."/>
            <person name="Nakano M."/>
            <person name="Shan H."/>
            <person name="Telgmann-Rauber A."/>
            <person name="Kanno A."/>
            <person name="Yue Z."/>
            <person name="Chen H."/>
            <person name="Li W."/>
            <person name="Chen Y."/>
            <person name="Xu X."/>
            <person name="Zhang Y."/>
            <person name="Luo S."/>
            <person name="Chen H."/>
            <person name="Gao J."/>
            <person name="Mao Z."/>
            <person name="Pires J.C."/>
            <person name="Luo M."/>
            <person name="Kudrna D."/>
            <person name="Wing R.A."/>
            <person name="Meyers B.C."/>
            <person name="Yi K."/>
            <person name="Kong H."/>
            <person name="Lavrijsen P."/>
            <person name="Sunseri F."/>
            <person name="Falavigna A."/>
            <person name="Ye Y."/>
            <person name="Leebens-Mack J.H."/>
            <person name="Chen G."/>
        </authorList>
    </citation>
    <scope>NUCLEOTIDE SEQUENCE [LARGE SCALE GENOMIC DNA]</scope>
    <source>
        <strain evidence="3">cv. DH0086</strain>
    </source>
</reference>
<accession>A0A5P1EMT8</accession>
<gene>
    <name evidence="2" type="ORF">A4U43_C06F18150</name>
</gene>
<evidence type="ECO:0000256" key="1">
    <source>
        <dbReference type="SAM" id="MobiDB-lite"/>
    </source>
</evidence>
<feature type="compositionally biased region" description="Polar residues" evidence="1">
    <location>
        <begin position="1"/>
        <end position="16"/>
    </location>
</feature>
<evidence type="ECO:0000313" key="2">
    <source>
        <dbReference type="EMBL" id="ONK67246.1"/>
    </source>
</evidence>
<dbReference type="Gramene" id="ONK67246">
    <property type="protein sequence ID" value="ONK67246"/>
    <property type="gene ID" value="A4U43_C06F18150"/>
</dbReference>
<dbReference type="SUPFAM" id="SSF47473">
    <property type="entry name" value="EF-hand"/>
    <property type="match status" value="1"/>
</dbReference>
<dbReference type="Proteomes" id="UP000243459">
    <property type="component" value="Chromosome 6"/>
</dbReference>
<dbReference type="OMA" id="MRHADIN"/>
<sequence length="106" mass="12378">MTLPQVRSLSDSSATPPVSGKMTRQQFKELLKSIYSEGEGGINRHKLREGLRKHGIECSTWRSWRAMRHADINRNKYIDGDEEVEELIKKGKQQRQRREYSLGMDM</sequence>
<keyword evidence="3" id="KW-1185">Reference proteome</keyword>
<evidence type="ECO:0008006" key="4">
    <source>
        <dbReference type="Google" id="ProtNLM"/>
    </source>
</evidence>
<organism evidence="2 3">
    <name type="scientific">Asparagus officinalis</name>
    <name type="common">Garden asparagus</name>
    <dbReference type="NCBI Taxonomy" id="4686"/>
    <lineage>
        <taxon>Eukaryota</taxon>
        <taxon>Viridiplantae</taxon>
        <taxon>Streptophyta</taxon>
        <taxon>Embryophyta</taxon>
        <taxon>Tracheophyta</taxon>
        <taxon>Spermatophyta</taxon>
        <taxon>Magnoliopsida</taxon>
        <taxon>Liliopsida</taxon>
        <taxon>Asparagales</taxon>
        <taxon>Asparagaceae</taxon>
        <taxon>Asparagoideae</taxon>
        <taxon>Asparagus</taxon>
    </lineage>
</organism>
<feature type="region of interest" description="Disordered" evidence="1">
    <location>
        <begin position="1"/>
        <end position="23"/>
    </location>
</feature>
<name>A0A5P1EMT8_ASPOF</name>
<dbReference type="Gene3D" id="1.10.238.10">
    <property type="entry name" value="EF-hand"/>
    <property type="match status" value="1"/>
</dbReference>
<protein>
    <recommendedName>
        <fullName evidence="4">EF-hand domain-containing protein</fullName>
    </recommendedName>
</protein>
<proteinExistence type="predicted"/>
<evidence type="ECO:0000313" key="3">
    <source>
        <dbReference type="Proteomes" id="UP000243459"/>
    </source>
</evidence>